<sequence>MNDLFFSVVIPLYNKEKYIAETIQSVLRQTYANFEIVVINDGSTDQSAETVKCLRDDRIRLIDQENQGVSVARNNGIKAAKNNWIAFLDGDDKWERDFLAEIKNAISLDSNFIGYATGYKKQDMQGNIYYPKLKKIPHERGKLNNYFLSSFFGNPIITSSSICLNKALLDTNNILNLFPPNIKRGEDLDAWTKLNLKNNIFFINKPLVTIKNVDGNTSNQQYRIDQSFNYNLWLNYKTNSKKKKFYILLLVMKREFGILKRLLRNKQYKDVPELKDRLLGKYK</sequence>
<dbReference type="InterPro" id="IPR001173">
    <property type="entry name" value="Glyco_trans_2-like"/>
</dbReference>
<reference evidence="3" key="2">
    <citation type="submission" date="2011-06" db="EMBL/GenBank/DDBJ databases">
        <title>The complete genome of Flexistipes sinusarabici DSM 4947.</title>
        <authorList>
            <person name="Lucas S."/>
            <person name="Han J."/>
            <person name="Lapidus A."/>
            <person name="Bruce D."/>
            <person name="Goodwin L."/>
            <person name="Pitluck S."/>
            <person name="Peters L."/>
            <person name="Kyrpides N."/>
            <person name="Mavromatis K."/>
            <person name="Ivanova N."/>
            <person name="Mikhailova N."/>
            <person name="Chertkov O."/>
            <person name="Detter J.C."/>
            <person name="Tapia R."/>
            <person name="Han C."/>
            <person name="Land M."/>
            <person name="Hauser L."/>
            <person name="Markowitz V."/>
            <person name="Cheng J.-F."/>
            <person name="Hugenholtz P."/>
            <person name="Woyke T."/>
            <person name="Wu D."/>
            <person name="Spring S."/>
            <person name="Schroeder M."/>
            <person name="Brambilla E."/>
            <person name="Klenk H.-P."/>
            <person name="Eisen J.A."/>
        </authorList>
    </citation>
    <scope>NUCLEOTIDE SEQUENCE [LARGE SCALE GENOMIC DNA]</scope>
    <source>
        <strain evidence="3">DSM 4947 / MAS 10</strain>
    </source>
</reference>
<organism evidence="2 3">
    <name type="scientific">Flexistipes sinusarabici (strain ATCC 49648 / DSM 4947 / MAS 10)</name>
    <dbReference type="NCBI Taxonomy" id="717231"/>
    <lineage>
        <taxon>Bacteria</taxon>
        <taxon>Pseudomonadati</taxon>
        <taxon>Deferribacterota</taxon>
        <taxon>Deferribacteres</taxon>
        <taxon>Deferribacterales</taxon>
        <taxon>Flexistipitaceae</taxon>
        <taxon>Flexistipes</taxon>
    </lineage>
</organism>
<dbReference type="HOGENOM" id="CLU_025996_0_0_0"/>
<protein>
    <submittedName>
        <fullName evidence="2">Glycosyl transferase family 2</fullName>
    </submittedName>
</protein>
<dbReference type="Gene3D" id="3.90.550.10">
    <property type="entry name" value="Spore Coat Polysaccharide Biosynthesis Protein SpsA, Chain A"/>
    <property type="match status" value="1"/>
</dbReference>
<dbReference type="Pfam" id="PF00535">
    <property type="entry name" value="Glycos_transf_2"/>
    <property type="match status" value="1"/>
</dbReference>
<dbReference type="eggNOG" id="COG1215">
    <property type="taxonomic scope" value="Bacteria"/>
</dbReference>
<dbReference type="InterPro" id="IPR029044">
    <property type="entry name" value="Nucleotide-diphossugar_trans"/>
</dbReference>
<dbReference type="STRING" id="717231.Flexsi_0356"/>
<dbReference type="InterPro" id="IPR050834">
    <property type="entry name" value="Glycosyltransf_2"/>
</dbReference>
<dbReference type="OrthoDB" id="9805612at2"/>
<dbReference type="SUPFAM" id="SSF53448">
    <property type="entry name" value="Nucleotide-diphospho-sugar transferases"/>
    <property type="match status" value="1"/>
</dbReference>
<dbReference type="KEGG" id="fsi:Flexsi_0356"/>
<dbReference type="Proteomes" id="UP000006621">
    <property type="component" value="Chromosome"/>
</dbReference>
<proteinExistence type="predicted"/>
<dbReference type="RefSeq" id="WP_013885555.1">
    <property type="nucleotide sequence ID" value="NC_015672.1"/>
</dbReference>
<keyword evidence="3" id="KW-1185">Reference proteome</keyword>
<evidence type="ECO:0000313" key="3">
    <source>
        <dbReference type="Proteomes" id="UP000006621"/>
    </source>
</evidence>
<keyword evidence="2" id="KW-0808">Transferase</keyword>
<dbReference type="CDD" id="cd00761">
    <property type="entry name" value="Glyco_tranf_GTA_type"/>
    <property type="match status" value="1"/>
</dbReference>
<dbReference type="PANTHER" id="PTHR43685:SF11">
    <property type="entry name" value="GLYCOSYLTRANSFERASE TAGX-RELATED"/>
    <property type="match status" value="1"/>
</dbReference>
<name>F8E8J5_FLESM</name>
<accession>F8E8J5</accession>
<evidence type="ECO:0000259" key="1">
    <source>
        <dbReference type="Pfam" id="PF00535"/>
    </source>
</evidence>
<dbReference type="EMBL" id="CP002858">
    <property type="protein sequence ID" value="AEI14044.1"/>
    <property type="molecule type" value="Genomic_DNA"/>
</dbReference>
<dbReference type="AlphaFoldDB" id="F8E8J5"/>
<gene>
    <name evidence="2" type="ordered locus">Flexsi_0356</name>
</gene>
<reference evidence="2 3" key="1">
    <citation type="journal article" date="2011" name="Stand. Genomic Sci.">
        <title>Genome sequence of the moderately thermophilic halophile Flexistipes sinusarabici strain (MAS10).</title>
        <authorList>
            <person name="Lapidus A."/>
            <person name="Chertkov O."/>
            <person name="Nolan M."/>
            <person name="Lucas S."/>
            <person name="Hammon N."/>
            <person name="Deshpande S."/>
            <person name="Cheng J.F."/>
            <person name="Tapia R."/>
            <person name="Han C."/>
            <person name="Goodwin L."/>
            <person name="Pitluck S."/>
            <person name="Liolios K."/>
            <person name="Pagani I."/>
            <person name="Ivanova N."/>
            <person name="Huntemann M."/>
            <person name="Mavromatis K."/>
            <person name="Mikhailova N."/>
            <person name="Pati A."/>
            <person name="Chen A."/>
            <person name="Palaniappan K."/>
            <person name="Land M."/>
            <person name="Hauser L."/>
            <person name="Brambilla E.M."/>
            <person name="Rohde M."/>
            <person name="Abt B."/>
            <person name="Spring S."/>
            <person name="Goker M."/>
            <person name="Bristow J."/>
            <person name="Eisen J.A."/>
            <person name="Markowitz V."/>
            <person name="Hugenholtz P."/>
            <person name="Kyrpides N.C."/>
            <person name="Klenk H.P."/>
            <person name="Woyke T."/>
        </authorList>
    </citation>
    <scope>NUCLEOTIDE SEQUENCE [LARGE SCALE GENOMIC DNA]</scope>
    <source>
        <strain evidence="3">DSM 4947 / MAS 10</strain>
    </source>
</reference>
<dbReference type="PANTHER" id="PTHR43685">
    <property type="entry name" value="GLYCOSYLTRANSFERASE"/>
    <property type="match status" value="1"/>
</dbReference>
<feature type="domain" description="Glycosyltransferase 2-like" evidence="1">
    <location>
        <begin position="7"/>
        <end position="143"/>
    </location>
</feature>
<dbReference type="GO" id="GO:0016740">
    <property type="term" value="F:transferase activity"/>
    <property type="evidence" value="ECO:0007669"/>
    <property type="project" value="UniProtKB-KW"/>
</dbReference>
<evidence type="ECO:0000313" key="2">
    <source>
        <dbReference type="EMBL" id="AEI14044.1"/>
    </source>
</evidence>